<protein>
    <submittedName>
        <fullName evidence="4">CHAP domain-containing protein</fullName>
    </submittedName>
</protein>
<sequence>MTSHEAGVDATEGRGTHRQSGGRQETAHRPAKPTRAERRAAARAARIEAAVAARPDLKRKRGALRVVGTALLVPAMLGTVALPAYAFLPGLGGDEHSQLFDLTSAGAQDVSVSGLATNAPTTAEDGYSVVTAEDIERARREEAAAEAARWQAEVAARAGTGSYATIGVQAEGDDYPWWNTAADSQLSPLGYYTRECVDFVAWRLNRDRGTTGPYWFTNNMSGTGSAYSWADAWVRNGWPTSNEPVVGAVAWFTYNHVAYVQSIPGDGTVVIEEYNQNSDHSYHRRVIPANSVLYLYPPA</sequence>
<keyword evidence="5" id="KW-1185">Reference proteome</keyword>
<feature type="region of interest" description="Disordered" evidence="1">
    <location>
        <begin position="1"/>
        <end position="42"/>
    </location>
</feature>
<dbReference type="SUPFAM" id="SSF54001">
    <property type="entry name" value="Cysteine proteinases"/>
    <property type="match status" value="1"/>
</dbReference>
<dbReference type="EMBL" id="WSTA01000007">
    <property type="protein sequence ID" value="MWB97502.1"/>
    <property type="molecule type" value="Genomic_DNA"/>
</dbReference>
<proteinExistence type="predicted"/>
<evidence type="ECO:0000259" key="3">
    <source>
        <dbReference type="PROSITE" id="PS50911"/>
    </source>
</evidence>
<evidence type="ECO:0000256" key="1">
    <source>
        <dbReference type="SAM" id="MobiDB-lite"/>
    </source>
</evidence>
<reference evidence="4 5" key="1">
    <citation type="submission" date="2019-12" db="EMBL/GenBank/DDBJ databases">
        <authorList>
            <person name="Kim Y.S."/>
        </authorList>
    </citation>
    <scope>NUCLEOTIDE SEQUENCE [LARGE SCALE GENOMIC DNA]</scope>
    <source>
        <strain evidence="4 5">MMS17-SY077</strain>
    </source>
</reference>
<evidence type="ECO:0000313" key="5">
    <source>
        <dbReference type="Proteomes" id="UP000438182"/>
    </source>
</evidence>
<dbReference type="Proteomes" id="UP000438182">
    <property type="component" value="Unassembled WGS sequence"/>
</dbReference>
<gene>
    <name evidence="4" type="ORF">GB864_02875</name>
</gene>
<dbReference type="Gene3D" id="3.90.1720.10">
    <property type="entry name" value="endopeptidase domain like (from Nostoc punctiforme)"/>
    <property type="match status" value="1"/>
</dbReference>
<keyword evidence="2" id="KW-0472">Membrane</keyword>
<keyword evidence="2" id="KW-0812">Transmembrane</keyword>
<dbReference type="Pfam" id="PF05257">
    <property type="entry name" value="CHAP"/>
    <property type="match status" value="1"/>
</dbReference>
<accession>A0A6I4NWP1</accession>
<dbReference type="InterPro" id="IPR038765">
    <property type="entry name" value="Papain-like_cys_pep_sf"/>
</dbReference>
<organism evidence="4 5">
    <name type="scientific">Agromyces seonyuensis</name>
    <dbReference type="NCBI Taxonomy" id="2662446"/>
    <lineage>
        <taxon>Bacteria</taxon>
        <taxon>Bacillati</taxon>
        <taxon>Actinomycetota</taxon>
        <taxon>Actinomycetes</taxon>
        <taxon>Micrococcales</taxon>
        <taxon>Microbacteriaceae</taxon>
        <taxon>Agromyces</taxon>
    </lineage>
</organism>
<keyword evidence="2" id="KW-1133">Transmembrane helix</keyword>
<dbReference type="AlphaFoldDB" id="A0A6I4NWP1"/>
<evidence type="ECO:0000313" key="4">
    <source>
        <dbReference type="EMBL" id="MWB97502.1"/>
    </source>
</evidence>
<dbReference type="InterPro" id="IPR007921">
    <property type="entry name" value="CHAP_dom"/>
</dbReference>
<dbReference type="RefSeq" id="WP_160422848.1">
    <property type="nucleotide sequence ID" value="NZ_WSTA01000007.1"/>
</dbReference>
<comment type="caution">
    <text evidence="4">The sequence shown here is derived from an EMBL/GenBank/DDBJ whole genome shotgun (WGS) entry which is preliminary data.</text>
</comment>
<feature type="transmembrane region" description="Helical" evidence="2">
    <location>
        <begin position="63"/>
        <end position="88"/>
    </location>
</feature>
<evidence type="ECO:0000256" key="2">
    <source>
        <dbReference type="SAM" id="Phobius"/>
    </source>
</evidence>
<dbReference type="PROSITE" id="PS50911">
    <property type="entry name" value="CHAP"/>
    <property type="match status" value="1"/>
</dbReference>
<name>A0A6I4NWP1_9MICO</name>
<feature type="domain" description="Peptidase C51" evidence="3">
    <location>
        <begin position="171"/>
        <end position="296"/>
    </location>
</feature>